<dbReference type="AlphaFoldDB" id="A0A0B4XF17"/>
<dbReference type="RefSeq" id="WP_035206007.1">
    <property type="nucleotide sequence ID" value="NZ_CP004387.1"/>
</dbReference>
<name>A0A0B4XF17_9GAMM</name>
<keyword evidence="1" id="KW-0175">Coiled coil</keyword>
<evidence type="ECO:0000313" key="2">
    <source>
        <dbReference type="EMBL" id="AJD46614.1"/>
    </source>
</evidence>
<accession>A0A0B4XF17</accession>
<dbReference type="Proteomes" id="UP000006764">
    <property type="component" value="Chromosome"/>
</dbReference>
<dbReference type="NCBIfam" id="TIGR02449">
    <property type="entry name" value="TIGR02449 family protein"/>
    <property type="match status" value="1"/>
</dbReference>
<organism evidence="2 3">
    <name type="scientific">Isoalcanivorax pacificus W11-5</name>
    <dbReference type="NCBI Taxonomy" id="391936"/>
    <lineage>
        <taxon>Bacteria</taxon>
        <taxon>Pseudomonadati</taxon>
        <taxon>Pseudomonadota</taxon>
        <taxon>Gammaproteobacteria</taxon>
        <taxon>Oceanospirillales</taxon>
        <taxon>Alcanivoracaceae</taxon>
        <taxon>Isoalcanivorax</taxon>
    </lineage>
</organism>
<dbReference type="InterPro" id="IPR012662">
    <property type="entry name" value="CHP02449"/>
</dbReference>
<gene>
    <name evidence="2" type="ORF">S7S_00950</name>
</gene>
<proteinExistence type="predicted"/>
<evidence type="ECO:0000256" key="1">
    <source>
        <dbReference type="SAM" id="Coils"/>
    </source>
</evidence>
<dbReference type="HOGENOM" id="CLU_175555_0_0_6"/>
<keyword evidence="3" id="KW-1185">Reference proteome</keyword>
<dbReference type="STRING" id="391936.S7S_00950"/>
<reference evidence="2 3" key="1">
    <citation type="journal article" date="2012" name="J. Bacteriol.">
        <title>Genome sequence of an alkane-degrading bacterium, Alcanivorax pacificus type strain W11-5, isolated from deep sea sediment.</title>
        <authorList>
            <person name="Lai Q."/>
            <person name="Shao Z."/>
        </authorList>
    </citation>
    <scope>NUCLEOTIDE SEQUENCE [LARGE SCALE GENOMIC DNA]</scope>
    <source>
        <strain evidence="2 3">W11-5</strain>
    </source>
</reference>
<sequence>MKSDEQLRQLEARVEELLGISARLREENQTLHTRELRLMEERAQLLKKNDVAKAKVEAIISRLKSLEQE</sequence>
<protein>
    <recommendedName>
        <fullName evidence="4">TIGR02449 family protein</fullName>
    </recommendedName>
</protein>
<evidence type="ECO:0000313" key="3">
    <source>
        <dbReference type="Proteomes" id="UP000006764"/>
    </source>
</evidence>
<feature type="coiled-coil region" evidence="1">
    <location>
        <begin position="7"/>
        <end position="69"/>
    </location>
</feature>
<evidence type="ECO:0008006" key="4">
    <source>
        <dbReference type="Google" id="ProtNLM"/>
    </source>
</evidence>
<dbReference type="OrthoDB" id="6120894at2"/>
<dbReference type="KEGG" id="apac:S7S_00950"/>
<dbReference type="EMBL" id="CP004387">
    <property type="protein sequence ID" value="AJD46614.1"/>
    <property type="molecule type" value="Genomic_DNA"/>
</dbReference>